<evidence type="ECO:0000256" key="5">
    <source>
        <dbReference type="ARBA" id="ARBA00023136"/>
    </source>
</evidence>
<feature type="transmembrane region" description="Helical" evidence="10">
    <location>
        <begin position="104"/>
        <end position="130"/>
    </location>
</feature>
<evidence type="ECO:0000256" key="10">
    <source>
        <dbReference type="HAMAP-Rule" id="MF_00454"/>
    </source>
</evidence>
<comment type="catalytic activity">
    <reaction evidence="8">
        <text>fluoride(in) = fluoride(out)</text>
        <dbReference type="Rhea" id="RHEA:76159"/>
        <dbReference type="ChEBI" id="CHEBI:17051"/>
    </reaction>
    <physiologicalReaction direction="left-to-right" evidence="8">
        <dbReference type="Rhea" id="RHEA:76160"/>
    </physiologicalReaction>
</comment>
<dbReference type="InterPro" id="IPR003691">
    <property type="entry name" value="FluC"/>
</dbReference>
<dbReference type="HAMAP" id="MF_00454">
    <property type="entry name" value="FluC"/>
    <property type="match status" value="1"/>
</dbReference>
<keyword evidence="10" id="KW-0915">Sodium</keyword>
<dbReference type="PANTHER" id="PTHR28259">
    <property type="entry name" value="FLUORIDE EXPORT PROTEIN 1-RELATED"/>
    <property type="match status" value="1"/>
</dbReference>
<keyword evidence="4 10" id="KW-1133">Transmembrane helix</keyword>
<feature type="binding site" evidence="10">
    <location>
        <position position="84"/>
    </location>
    <ligand>
        <name>Na(+)</name>
        <dbReference type="ChEBI" id="CHEBI:29101"/>
        <note>structural</note>
    </ligand>
</feature>
<gene>
    <name evidence="10" type="primary">fluC</name>
    <name evidence="10" type="synonym">crcB</name>
    <name evidence="11" type="ORF">BKD30_10090</name>
</gene>
<organism evidence="11 12">
    <name type="scientific">Tersicoccus phoenicis</name>
    <dbReference type="NCBI Taxonomy" id="554083"/>
    <lineage>
        <taxon>Bacteria</taxon>
        <taxon>Bacillati</taxon>
        <taxon>Actinomycetota</taxon>
        <taxon>Actinomycetes</taxon>
        <taxon>Micrococcales</taxon>
        <taxon>Micrococcaceae</taxon>
        <taxon>Tersicoccus</taxon>
    </lineage>
</organism>
<dbReference type="EMBL" id="MRDE01000067">
    <property type="protein sequence ID" value="OMH23982.1"/>
    <property type="molecule type" value="Genomic_DNA"/>
</dbReference>
<sequence length="150" mass="15548">MHLRVRWVLLVALGGMIGTAVREALVLAFPAPAHGFPLTVLGINVIGAFALGSLLEFLARRGPDQGARRAARLGLGTGVLGGFTTYSALAADTAQLVGPAPGTGLLYLAASVIVGTAAAWVGIAAAAAFSRRRERRRARRHDRRRAGAAT</sequence>
<reference evidence="11 12" key="1">
    <citation type="submission" date="2016-12" db="EMBL/GenBank/DDBJ databases">
        <title>Draft genome of Tersicoccus phoenicis 1P05MA.</title>
        <authorList>
            <person name="Nakajima Y."/>
            <person name="Yoshizawa S."/>
            <person name="Nakamura K."/>
            <person name="Ogura Y."/>
            <person name="Hayashi T."/>
            <person name="Kogure K."/>
        </authorList>
    </citation>
    <scope>NUCLEOTIDE SEQUENCE [LARGE SCALE GENOMIC DNA]</scope>
    <source>
        <strain evidence="11 12">1p05MA</strain>
    </source>
</reference>
<feature type="transmembrane region" description="Helical" evidence="10">
    <location>
        <begin position="70"/>
        <end position="89"/>
    </location>
</feature>
<dbReference type="Proteomes" id="UP000187085">
    <property type="component" value="Unassembled WGS sequence"/>
</dbReference>
<comment type="function">
    <text evidence="9 10">Fluoride-specific ion channel. Important for reducing fluoride concentration in the cell, thus reducing its toxicity.</text>
</comment>
<dbReference type="GO" id="GO:0062054">
    <property type="term" value="F:fluoride channel activity"/>
    <property type="evidence" value="ECO:0007669"/>
    <property type="project" value="UniProtKB-UniRule"/>
</dbReference>
<keyword evidence="10" id="KW-0813">Transport</keyword>
<dbReference type="Pfam" id="PF02537">
    <property type="entry name" value="CRCB"/>
    <property type="match status" value="1"/>
</dbReference>
<evidence type="ECO:0000256" key="1">
    <source>
        <dbReference type="ARBA" id="ARBA00004651"/>
    </source>
</evidence>
<dbReference type="GO" id="GO:0005886">
    <property type="term" value="C:plasma membrane"/>
    <property type="evidence" value="ECO:0007669"/>
    <property type="project" value="UniProtKB-SubCell"/>
</dbReference>
<evidence type="ECO:0000313" key="11">
    <source>
        <dbReference type="EMBL" id="OMH23982.1"/>
    </source>
</evidence>
<dbReference type="STRING" id="554083.BKD30_10090"/>
<feature type="transmembrane region" description="Helical" evidence="10">
    <location>
        <begin position="38"/>
        <end position="58"/>
    </location>
</feature>
<evidence type="ECO:0000256" key="4">
    <source>
        <dbReference type="ARBA" id="ARBA00022989"/>
    </source>
</evidence>
<keyword evidence="10" id="KW-0479">Metal-binding</keyword>
<dbReference type="GO" id="GO:0140114">
    <property type="term" value="P:cellular detoxification of fluoride"/>
    <property type="evidence" value="ECO:0007669"/>
    <property type="project" value="UniProtKB-UniRule"/>
</dbReference>
<comment type="subcellular location">
    <subcellularLocation>
        <location evidence="1 10">Cell membrane</location>
        <topology evidence="1 10">Multi-pass membrane protein</topology>
    </subcellularLocation>
</comment>
<evidence type="ECO:0000256" key="7">
    <source>
        <dbReference type="ARBA" id="ARBA00035120"/>
    </source>
</evidence>
<feature type="binding site" evidence="10">
    <location>
        <position position="81"/>
    </location>
    <ligand>
        <name>Na(+)</name>
        <dbReference type="ChEBI" id="CHEBI:29101"/>
        <note>structural</note>
    </ligand>
</feature>
<comment type="activity regulation">
    <text evidence="10">Na(+) is not transported, but it plays an essential structural role and its presence is essential for fluoride channel function.</text>
</comment>
<dbReference type="PANTHER" id="PTHR28259:SF1">
    <property type="entry name" value="FLUORIDE EXPORT PROTEIN 1-RELATED"/>
    <property type="match status" value="1"/>
</dbReference>
<comment type="similarity">
    <text evidence="7 10">Belongs to the fluoride channel Fluc/FEX (TC 1.A.43) family.</text>
</comment>
<keyword evidence="3 10" id="KW-0812">Transmembrane</keyword>
<evidence type="ECO:0000256" key="2">
    <source>
        <dbReference type="ARBA" id="ARBA00022475"/>
    </source>
</evidence>
<evidence type="ECO:0000256" key="8">
    <source>
        <dbReference type="ARBA" id="ARBA00035585"/>
    </source>
</evidence>
<protein>
    <recommendedName>
        <fullName evidence="10">Fluoride-specific ion channel FluC</fullName>
    </recommendedName>
</protein>
<dbReference type="AlphaFoldDB" id="A0A1R1L8X7"/>
<evidence type="ECO:0000256" key="9">
    <source>
        <dbReference type="ARBA" id="ARBA00049940"/>
    </source>
</evidence>
<dbReference type="GO" id="GO:0046872">
    <property type="term" value="F:metal ion binding"/>
    <property type="evidence" value="ECO:0007669"/>
    <property type="project" value="UniProtKB-KW"/>
</dbReference>
<keyword evidence="2 10" id="KW-1003">Cell membrane</keyword>
<proteinExistence type="inferred from homology"/>
<keyword evidence="5 10" id="KW-0472">Membrane</keyword>
<name>A0A1R1L8X7_9MICC</name>
<comment type="caution">
    <text evidence="11">The sequence shown here is derived from an EMBL/GenBank/DDBJ whole genome shotgun (WGS) entry which is preliminary data.</text>
</comment>
<keyword evidence="12" id="KW-1185">Reference proteome</keyword>
<accession>A0A1R1L8X7</accession>
<evidence type="ECO:0000256" key="6">
    <source>
        <dbReference type="ARBA" id="ARBA00023303"/>
    </source>
</evidence>
<evidence type="ECO:0000313" key="12">
    <source>
        <dbReference type="Proteomes" id="UP000187085"/>
    </source>
</evidence>
<evidence type="ECO:0000256" key="3">
    <source>
        <dbReference type="ARBA" id="ARBA00022692"/>
    </source>
</evidence>
<keyword evidence="10" id="KW-0406">Ion transport</keyword>
<keyword evidence="6 10" id="KW-0407">Ion channel</keyword>